<keyword evidence="1" id="KW-0472">Membrane</keyword>
<reference evidence="2" key="1">
    <citation type="submission" date="2022-01" db="EMBL/GenBank/DDBJ databases">
        <title>Complete genome of Methanomicrobium antiquum DSM 21220.</title>
        <authorList>
            <person name="Chen S.-C."/>
            <person name="You Y.-T."/>
            <person name="Zhou Y.-Z."/>
            <person name="Lai M.-C."/>
        </authorList>
    </citation>
    <scope>NUCLEOTIDE SEQUENCE</scope>
    <source>
        <strain evidence="2">DSM 21220</strain>
    </source>
</reference>
<dbReference type="RefSeq" id="WP_278099104.1">
    <property type="nucleotide sequence ID" value="NZ_CP091092.1"/>
</dbReference>
<evidence type="ECO:0000313" key="3">
    <source>
        <dbReference type="Proteomes" id="UP001218895"/>
    </source>
</evidence>
<accession>A0AAF0JMB6</accession>
<feature type="transmembrane region" description="Helical" evidence="1">
    <location>
        <begin position="276"/>
        <end position="295"/>
    </location>
</feature>
<feature type="transmembrane region" description="Helical" evidence="1">
    <location>
        <begin position="342"/>
        <end position="362"/>
    </location>
</feature>
<keyword evidence="1" id="KW-0812">Transmembrane</keyword>
<dbReference type="Proteomes" id="UP001218895">
    <property type="component" value="Chromosome"/>
</dbReference>
<feature type="transmembrane region" description="Helical" evidence="1">
    <location>
        <begin position="200"/>
        <end position="216"/>
    </location>
</feature>
<evidence type="ECO:0000313" key="2">
    <source>
        <dbReference type="EMBL" id="WFN36266.1"/>
    </source>
</evidence>
<keyword evidence="3" id="KW-1185">Reference proteome</keyword>
<feature type="transmembrane region" description="Helical" evidence="1">
    <location>
        <begin position="102"/>
        <end position="120"/>
    </location>
</feature>
<protein>
    <submittedName>
        <fullName evidence="2">Uncharacterized protein</fullName>
    </submittedName>
</protein>
<dbReference type="GeneID" id="79950521"/>
<name>A0AAF0JMB6_9EURY</name>
<organism evidence="2 3">
    <name type="scientific">Methanomicrobium antiquum</name>
    <dbReference type="NCBI Taxonomy" id="487686"/>
    <lineage>
        <taxon>Archaea</taxon>
        <taxon>Methanobacteriati</taxon>
        <taxon>Methanobacteriota</taxon>
        <taxon>Stenosarchaea group</taxon>
        <taxon>Methanomicrobia</taxon>
        <taxon>Methanomicrobiales</taxon>
        <taxon>Methanomicrobiaceae</taxon>
        <taxon>Methanomicrobium</taxon>
    </lineage>
</organism>
<proteinExistence type="predicted"/>
<feature type="transmembrane region" description="Helical" evidence="1">
    <location>
        <begin position="20"/>
        <end position="45"/>
    </location>
</feature>
<feature type="transmembrane region" description="Helical" evidence="1">
    <location>
        <begin position="243"/>
        <end position="264"/>
    </location>
</feature>
<feature type="transmembrane region" description="Helical" evidence="1">
    <location>
        <begin position="132"/>
        <end position="150"/>
    </location>
</feature>
<keyword evidence="1" id="KW-1133">Transmembrane helix</keyword>
<dbReference type="KEGG" id="manq:L1994_08945"/>
<dbReference type="AlphaFoldDB" id="A0AAF0JMB6"/>
<sequence length="376" mass="41692">MYSLVNWIFDGKLKVTNVPVPSLVVDADVFLAGAVIAVGLFILVSRMKSRKYLFFILVTSGLLFSVCAWLVQNFMEVWFPDLFIPGGPYGTWYVFRNDLSGVLEYISILIGSLIPACLLLPDIKITKLWRCLLLLFTLMATTILYYSYLVSVMMTPGSNISIIWLFPATSPFIASIAITFAILGYFYVLSEILTQIESRLFHVILAVIMVITVIFLTYQTAVAVYAVIFLPLLVKFSAAINRIVLVAILAVMGIFCEFIGSYLAAIGPDVGQYFPIWVFPLVFMVLLMLAPLPYFMPKMDDILLNLTVFGVVLGAGVLIAIVEVYISTGIYMQPDLLPQSSLSIVTNAMLGMSVAAILYQISVLKLHKGKLKICNS</sequence>
<feature type="transmembrane region" description="Helical" evidence="1">
    <location>
        <begin position="162"/>
        <end position="188"/>
    </location>
</feature>
<feature type="transmembrane region" description="Helical" evidence="1">
    <location>
        <begin position="222"/>
        <end position="238"/>
    </location>
</feature>
<evidence type="ECO:0000256" key="1">
    <source>
        <dbReference type="SAM" id="Phobius"/>
    </source>
</evidence>
<gene>
    <name evidence="2" type="ORF">L1994_08945</name>
</gene>
<dbReference type="EMBL" id="CP091092">
    <property type="protein sequence ID" value="WFN36266.1"/>
    <property type="molecule type" value="Genomic_DNA"/>
</dbReference>
<feature type="transmembrane region" description="Helical" evidence="1">
    <location>
        <begin position="52"/>
        <end position="71"/>
    </location>
</feature>
<feature type="transmembrane region" description="Helical" evidence="1">
    <location>
        <begin position="302"/>
        <end position="322"/>
    </location>
</feature>